<keyword evidence="1" id="KW-0812">Transmembrane</keyword>
<keyword evidence="1" id="KW-1133">Transmembrane helix</keyword>
<protein>
    <submittedName>
        <fullName evidence="2">Uncharacterized protein</fullName>
    </submittedName>
</protein>
<comment type="caution">
    <text evidence="2">The sequence shown here is derived from an EMBL/GenBank/DDBJ whole genome shotgun (WGS) entry which is preliminary data.</text>
</comment>
<keyword evidence="1" id="KW-0472">Membrane</keyword>
<organism evidence="2 3">
    <name type="scientific">Carnegiea gigantea</name>
    <dbReference type="NCBI Taxonomy" id="171969"/>
    <lineage>
        <taxon>Eukaryota</taxon>
        <taxon>Viridiplantae</taxon>
        <taxon>Streptophyta</taxon>
        <taxon>Embryophyta</taxon>
        <taxon>Tracheophyta</taxon>
        <taxon>Spermatophyta</taxon>
        <taxon>Magnoliopsida</taxon>
        <taxon>eudicotyledons</taxon>
        <taxon>Gunneridae</taxon>
        <taxon>Pentapetalae</taxon>
        <taxon>Caryophyllales</taxon>
        <taxon>Cactineae</taxon>
        <taxon>Cactaceae</taxon>
        <taxon>Cactoideae</taxon>
        <taxon>Echinocereeae</taxon>
        <taxon>Carnegiea</taxon>
    </lineage>
</organism>
<dbReference type="EMBL" id="JAKOGI010002069">
    <property type="protein sequence ID" value="KAJ8423047.1"/>
    <property type="molecule type" value="Genomic_DNA"/>
</dbReference>
<accession>A0A9Q1JG03</accession>
<dbReference type="AlphaFoldDB" id="A0A9Q1JG03"/>
<sequence>MDANCGSQRVPLKNGKEEVQKGALSYSHNDEKSCINISWGYANFLVAIVLGKVNTESNEDEKFLVAPSVSRGAIEWTEHILKHFEHTLILVGIYGVVGASVTHTILIGIHFVLPYQNKVIRPQNFVMVYLMAKDQKISPAPIVLGYIYHSLQQVTIILIIRVELILVFPFAKTFPTLYSQQPYSECLVDYPTLMHYAGIVWVSRSLKIPYSIVDKSHLSIVEISWLTSKVEEAFNAAEASANMKGLMSNDFIFYLLKILHTHLKLLTWKATLKSCLVRLYNLNLGEKEILKEKERRIRNKNWLLQRVN</sequence>
<keyword evidence="3" id="KW-1185">Reference proteome</keyword>
<proteinExistence type="predicted"/>
<dbReference type="Proteomes" id="UP001153076">
    <property type="component" value="Unassembled WGS sequence"/>
</dbReference>
<feature type="transmembrane region" description="Helical" evidence="1">
    <location>
        <begin position="88"/>
        <end position="113"/>
    </location>
</feature>
<dbReference type="OrthoDB" id="2423701at2759"/>
<name>A0A9Q1JG03_9CARY</name>
<gene>
    <name evidence="2" type="ORF">Cgig2_015443</name>
</gene>
<evidence type="ECO:0000313" key="2">
    <source>
        <dbReference type="EMBL" id="KAJ8423047.1"/>
    </source>
</evidence>
<evidence type="ECO:0000256" key="1">
    <source>
        <dbReference type="SAM" id="Phobius"/>
    </source>
</evidence>
<evidence type="ECO:0000313" key="3">
    <source>
        <dbReference type="Proteomes" id="UP001153076"/>
    </source>
</evidence>
<reference evidence="2" key="1">
    <citation type="submission" date="2022-04" db="EMBL/GenBank/DDBJ databases">
        <title>Carnegiea gigantea Genome sequencing and assembly v2.</title>
        <authorList>
            <person name="Copetti D."/>
            <person name="Sanderson M.J."/>
            <person name="Burquez A."/>
            <person name="Wojciechowski M.F."/>
        </authorList>
    </citation>
    <scope>NUCLEOTIDE SEQUENCE</scope>
    <source>
        <strain evidence="2">SGP5-SGP5p</strain>
        <tissue evidence="2">Aerial part</tissue>
    </source>
</reference>